<name>A0A3R5U3D1_9CLOT</name>
<feature type="region of interest" description="Disordered" evidence="1">
    <location>
        <begin position="113"/>
        <end position="150"/>
    </location>
</feature>
<feature type="compositionally biased region" description="Basic and acidic residues" evidence="1">
    <location>
        <begin position="135"/>
        <end position="144"/>
    </location>
</feature>
<keyword evidence="2" id="KW-0472">Membrane</keyword>
<protein>
    <recommendedName>
        <fullName evidence="5">PepSY domain-containing protein</fullName>
    </recommendedName>
</protein>
<reference evidence="3 4" key="1">
    <citation type="submission" date="2018-01" db="EMBL/GenBank/DDBJ databases">
        <title>Genome Sequencing and Assembly of Anaerobacter polyendosporus strain CT4.</title>
        <authorList>
            <person name="Tachaapaikoon C."/>
            <person name="Sutheeworapong S."/>
            <person name="Jenjaroenpun P."/>
            <person name="Wongsurawat T."/>
            <person name="Nookeaw I."/>
            <person name="Cheawchanlertfa P."/>
            <person name="Kosugi A."/>
            <person name="Cheevadhanarak S."/>
            <person name="Ratanakhanokchai K."/>
        </authorList>
    </citation>
    <scope>NUCLEOTIDE SEQUENCE [LARGE SCALE GENOMIC DNA]</scope>
    <source>
        <strain evidence="3 4">CT4</strain>
    </source>
</reference>
<organism evidence="3 4">
    <name type="scientific">Clostridium manihotivorum</name>
    <dbReference type="NCBI Taxonomy" id="2320868"/>
    <lineage>
        <taxon>Bacteria</taxon>
        <taxon>Bacillati</taxon>
        <taxon>Bacillota</taxon>
        <taxon>Clostridia</taxon>
        <taxon>Eubacteriales</taxon>
        <taxon>Clostridiaceae</taxon>
        <taxon>Clostridium</taxon>
    </lineage>
</organism>
<accession>A0A3R5U3D1</accession>
<sequence length="150" mass="17347">MKEFISKLREKLTKNNKKTARIAAIVVAVIFVITVTVFSIIYFRAKANIKYSQDQLEKIALTKVKGEVVGVNRELNFKKDSFDYDFKIKTPNNVLRDVKMDSEYGVILNSKGNIKKQTKKNNTNKVRKNNKNKQSKNEDNKNEDNNSNQE</sequence>
<evidence type="ECO:0000256" key="2">
    <source>
        <dbReference type="SAM" id="Phobius"/>
    </source>
</evidence>
<keyword evidence="4" id="KW-1185">Reference proteome</keyword>
<keyword evidence="2" id="KW-1133">Transmembrane helix</keyword>
<keyword evidence="2" id="KW-0812">Transmembrane</keyword>
<evidence type="ECO:0000313" key="4">
    <source>
        <dbReference type="Proteomes" id="UP000286268"/>
    </source>
</evidence>
<dbReference type="EMBL" id="CP025746">
    <property type="protein sequence ID" value="QAA30510.1"/>
    <property type="molecule type" value="Genomic_DNA"/>
</dbReference>
<dbReference type="AlphaFoldDB" id="A0A3R5U3D1"/>
<evidence type="ECO:0008006" key="5">
    <source>
        <dbReference type="Google" id="ProtNLM"/>
    </source>
</evidence>
<dbReference type="OrthoDB" id="1937138at2"/>
<evidence type="ECO:0000313" key="3">
    <source>
        <dbReference type="EMBL" id="QAA30510.1"/>
    </source>
</evidence>
<dbReference type="RefSeq" id="WP_128210960.1">
    <property type="nucleotide sequence ID" value="NZ_CP025746.1"/>
</dbReference>
<feature type="compositionally biased region" description="Basic residues" evidence="1">
    <location>
        <begin position="125"/>
        <end position="134"/>
    </location>
</feature>
<feature type="transmembrane region" description="Helical" evidence="2">
    <location>
        <begin position="21"/>
        <end position="43"/>
    </location>
</feature>
<gene>
    <name evidence="3" type="ORF">C1I91_01870</name>
</gene>
<evidence type="ECO:0000256" key="1">
    <source>
        <dbReference type="SAM" id="MobiDB-lite"/>
    </source>
</evidence>
<dbReference type="KEGG" id="cmah:C1I91_01870"/>
<dbReference type="Proteomes" id="UP000286268">
    <property type="component" value="Chromosome"/>
</dbReference>
<proteinExistence type="predicted"/>